<evidence type="ECO:0000313" key="2">
    <source>
        <dbReference type="EMBL" id="CAB1413001.1"/>
    </source>
</evidence>
<comment type="caution">
    <text evidence="2">The sequence shown here is derived from an EMBL/GenBank/DDBJ whole genome shotgun (WGS) entry which is preliminary data.</text>
</comment>
<evidence type="ECO:0000313" key="3">
    <source>
        <dbReference type="Proteomes" id="UP001153269"/>
    </source>
</evidence>
<dbReference type="EMBL" id="CADEAL010000031">
    <property type="protein sequence ID" value="CAB1413001.1"/>
    <property type="molecule type" value="Genomic_DNA"/>
</dbReference>
<organism evidence="2 3">
    <name type="scientific">Pleuronectes platessa</name>
    <name type="common">European plaice</name>
    <dbReference type="NCBI Taxonomy" id="8262"/>
    <lineage>
        <taxon>Eukaryota</taxon>
        <taxon>Metazoa</taxon>
        <taxon>Chordata</taxon>
        <taxon>Craniata</taxon>
        <taxon>Vertebrata</taxon>
        <taxon>Euteleostomi</taxon>
        <taxon>Actinopterygii</taxon>
        <taxon>Neopterygii</taxon>
        <taxon>Teleostei</taxon>
        <taxon>Neoteleostei</taxon>
        <taxon>Acanthomorphata</taxon>
        <taxon>Carangaria</taxon>
        <taxon>Pleuronectiformes</taxon>
        <taxon>Pleuronectoidei</taxon>
        <taxon>Pleuronectidae</taxon>
        <taxon>Pleuronectes</taxon>
    </lineage>
</organism>
<keyword evidence="3" id="KW-1185">Reference proteome</keyword>
<protein>
    <submittedName>
        <fullName evidence="2">Uncharacterized protein</fullName>
    </submittedName>
</protein>
<gene>
    <name evidence="2" type="ORF">PLEPLA_LOCUS698</name>
</gene>
<proteinExistence type="predicted"/>
<dbReference type="AlphaFoldDB" id="A0A9N7THN8"/>
<name>A0A9N7THN8_PLEPL</name>
<accession>A0A9N7THN8</accession>
<reference evidence="2" key="1">
    <citation type="submission" date="2020-03" db="EMBL/GenBank/DDBJ databases">
        <authorList>
            <person name="Weist P."/>
        </authorList>
    </citation>
    <scope>NUCLEOTIDE SEQUENCE</scope>
</reference>
<sequence>MNLEAEAEPGQEVEERHMDMERNYEIIDEQVMESEPQDDVSMFREELSEAELYEMEKSMRAAFQSQYSAVEPLSEEELLVKKDEELNMELVPEMRNEPFDYEEAVVEPLSEEAGLVTMDEEQVMDLEPEMRNEPFQSQEAVPDAAIMDEGQA</sequence>
<feature type="region of interest" description="Disordered" evidence="1">
    <location>
        <begin position="131"/>
        <end position="152"/>
    </location>
</feature>
<dbReference type="Proteomes" id="UP001153269">
    <property type="component" value="Unassembled WGS sequence"/>
</dbReference>
<evidence type="ECO:0000256" key="1">
    <source>
        <dbReference type="SAM" id="MobiDB-lite"/>
    </source>
</evidence>